<evidence type="ECO:0000256" key="1">
    <source>
        <dbReference type="SAM" id="MobiDB-lite"/>
    </source>
</evidence>
<name>A0AAV7R540_PLEWA</name>
<dbReference type="AlphaFoldDB" id="A0AAV7R540"/>
<accession>A0AAV7R540</accession>
<reference evidence="2" key="1">
    <citation type="journal article" date="2022" name="bioRxiv">
        <title>Sequencing and chromosome-scale assembly of the giantPleurodeles waltlgenome.</title>
        <authorList>
            <person name="Brown T."/>
            <person name="Elewa A."/>
            <person name="Iarovenko S."/>
            <person name="Subramanian E."/>
            <person name="Araus A.J."/>
            <person name="Petzold A."/>
            <person name="Susuki M."/>
            <person name="Suzuki K.-i.T."/>
            <person name="Hayashi T."/>
            <person name="Toyoda A."/>
            <person name="Oliveira C."/>
            <person name="Osipova E."/>
            <person name="Leigh N.D."/>
            <person name="Simon A."/>
            <person name="Yun M.H."/>
        </authorList>
    </citation>
    <scope>NUCLEOTIDE SEQUENCE</scope>
    <source>
        <strain evidence="2">20211129_DDA</strain>
        <tissue evidence="2">Liver</tissue>
    </source>
</reference>
<feature type="region of interest" description="Disordered" evidence="1">
    <location>
        <begin position="37"/>
        <end position="63"/>
    </location>
</feature>
<gene>
    <name evidence="2" type="ORF">NDU88_012606</name>
</gene>
<dbReference type="EMBL" id="JANPWB010000010">
    <property type="protein sequence ID" value="KAJ1146329.1"/>
    <property type="molecule type" value="Genomic_DNA"/>
</dbReference>
<comment type="caution">
    <text evidence="2">The sequence shown here is derived from an EMBL/GenBank/DDBJ whole genome shotgun (WGS) entry which is preliminary data.</text>
</comment>
<evidence type="ECO:0000313" key="2">
    <source>
        <dbReference type="EMBL" id="KAJ1146329.1"/>
    </source>
</evidence>
<keyword evidence="3" id="KW-1185">Reference proteome</keyword>
<evidence type="ECO:0000313" key="3">
    <source>
        <dbReference type="Proteomes" id="UP001066276"/>
    </source>
</evidence>
<sequence>MAAGGSGTPGAAEAPRLRQGERIDLIMLVGEALAGFESNRNPGRKRIAASADDPEAKGDPKTTVVLSACPPA</sequence>
<dbReference type="Proteomes" id="UP001066276">
    <property type="component" value="Chromosome 6"/>
</dbReference>
<proteinExistence type="predicted"/>
<protein>
    <submittedName>
        <fullName evidence="2">Uncharacterized protein</fullName>
    </submittedName>
</protein>
<organism evidence="2 3">
    <name type="scientific">Pleurodeles waltl</name>
    <name type="common">Iberian ribbed newt</name>
    <dbReference type="NCBI Taxonomy" id="8319"/>
    <lineage>
        <taxon>Eukaryota</taxon>
        <taxon>Metazoa</taxon>
        <taxon>Chordata</taxon>
        <taxon>Craniata</taxon>
        <taxon>Vertebrata</taxon>
        <taxon>Euteleostomi</taxon>
        <taxon>Amphibia</taxon>
        <taxon>Batrachia</taxon>
        <taxon>Caudata</taxon>
        <taxon>Salamandroidea</taxon>
        <taxon>Salamandridae</taxon>
        <taxon>Pleurodelinae</taxon>
        <taxon>Pleurodeles</taxon>
    </lineage>
</organism>